<accession>A0A1E3L2W9</accession>
<evidence type="ECO:0000313" key="4">
    <source>
        <dbReference type="EMBL" id="ODP27951.1"/>
    </source>
</evidence>
<dbReference type="RefSeq" id="WP_069328001.1">
    <property type="nucleotide sequence ID" value="NZ_MDER01000044.1"/>
</dbReference>
<dbReference type="EMBL" id="MDER01000044">
    <property type="protein sequence ID" value="ODP27951.1"/>
    <property type="molecule type" value="Genomic_DNA"/>
</dbReference>
<keyword evidence="1 4" id="KW-0560">Oxidoreductase</keyword>
<dbReference type="Gene3D" id="3.30.360.10">
    <property type="entry name" value="Dihydrodipicolinate Reductase, domain 2"/>
    <property type="match status" value="1"/>
</dbReference>
<dbReference type="SUPFAM" id="SSF55347">
    <property type="entry name" value="Glyceraldehyde-3-phosphate dehydrogenase-like, C-terminal domain"/>
    <property type="match status" value="1"/>
</dbReference>
<dbReference type="SUPFAM" id="SSF51735">
    <property type="entry name" value="NAD(P)-binding Rossmann-fold domains"/>
    <property type="match status" value="1"/>
</dbReference>
<feature type="domain" description="Gfo/Idh/MocA-like oxidoreductase N-terminal" evidence="2">
    <location>
        <begin position="14"/>
        <end position="119"/>
    </location>
</feature>
<feature type="domain" description="GFO/IDH/MocA-like oxidoreductase" evidence="3">
    <location>
        <begin position="130"/>
        <end position="249"/>
    </location>
</feature>
<dbReference type="Proteomes" id="UP000094578">
    <property type="component" value="Unassembled WGS sequence"/>
</dbReference>
<dbReference type="Gene3D" id="3.40.50.720">
    <property type="entry name" value="NAD(P)-binding Rossmann-like Domain"/>
    <property type="match status" value="1"/>
</dbReference>
<dbReference type="InterPro" id="IPR036291">
    <property type="entry name" value="NAD(P)-bd_dom_sf"/>
</dbReference>
<gene>
    <name evidence="4" type="ORF">PTI45_02589</name>
</gene>
<keyword evidence="5" id="KW-1185">Reference proteome</keyword>
<comment type="caution">
    <text evidence="4">The sequence shown here is derived from an EMBL/GenBank/DDBJ whole genome shotgun (WGS) entry which is preliminary data.</text>
</comment>
<dbReference type="GO" id="GO:0000166">
    <property type="term" value="F:nucleotide binding"/>
    <property type="evidence" value="ECO:0007669"/>
    <property type="project" value="InterPro"/>
</dbReference>
<dbReference type="PATRIC" id="fig|1886670.3.peg.2634"/>
<dbReference type="Pfam" id="PF22725">
    <property type="entry name" value="GFO_IDH_MocA_C3"/>
    <property type="match status" value="1"/>
</dbReference>
<evidence type="ECO:0000313" key="5">
    <source>
        <dbReference type="Proteomes" id="UP000094578"/>
    </source>
</evidence>
<dbReference type="Pfam" id="PF01408">
    <property type="entry name" value="GFO_IDH_MocA"/>
    <property type="match status" value="1"/>
</dbReference>
<evidence type="ECO:0000259" key="2">
    <source>
        <dbReference type="Pfam" id="PF01408"/>
    </source>
</evidence>
<name>A0A1E3L2W9_9BACL</name>
<reference evidence="4 5" key="1">
    <citation type="submission" date="2016-08" db="EMBL/GenBank/DDBJ databases">
        <title>Genome sequencing of Paenibacillus sp. TI45-13ar, isolated from Korean traditional nuruk.</title>
        <authorList>
            <person name="Kim S.-J."/>
        </authorList>
    </citation>
    <scope>NUCLEOTIDE SEQUENCE [LARGE SCALE GENOMIC DNA]</scope>
    <source>
        <strain evidence="4 5">TI45-13ar</strain>
    </source>
</reference>
<dbReference type="STRING" id="1886670.PTI45_02589"/>
<dbReference type="InterPro" id="IPR050463">
    <property type="entry name" value="Gfo/Idh/MocA_oxidrdct_glycsds"/>
</dbReference>
<dbReference type="PANTHER" id="PTHR43818:SF11">
    <property type="entry name" value="BCDNA.GH03377"/>
    <property type="match status" value="1"/>
</dbReference>
<evidence type="ECO:0000256" key="1">
    <source>
        <dbReference type="ARBA" id="ARBA00023002"/>
    </source>
</evidence>
<proteinExistence type="predicted"/>
<sequence length="323" mass="35731">MIKVAILSYWHVHAQDYTNDTLNHPDTEVVAVWDEIPERGQKKAAELGVSFYEDLHELFANPDIDGVVITTPTVMHRDVMIHAAEAGKHIFTEKVIASTNDEVDQIVEAVKKNNVKLTVSLPRLNAGYTLAIQQLLADNVLGDLTLVRTRLSHDGATQGWLPDHFFGKQECGGGALIDLGCHPVYLARLFMGMPESVSANYGYVTGKEVEDNAVTTFRYSHGGVGIVEAGFVNRFSPFVIEVHGTLGSVLYSTHDEKLWLRAGDDKAWQEVTIPADRETAYQQWVAHIQQDTEATENIGLAVDLTRLVQASNQSAAEDRPVRL</sequence>
<dbReference type="AlphaFoldDB" id="A0A1E3L2W9"/>
<organism evidence="4 5">
    <name type="scientific">Paenibacillus nuruki</name>
    <dbReference type="NCBI Taxonomy" id="1886670"/>
    <lineage>
        <taxon>Bacteria</taxon>
        <taxon>Bacillati</taxon>
        <taxon>Bacillota</taxon>
        <taxon>Bacilli</taxon>
        <taxon>Bacillales</taxon>
        <taxon>Paenibacillaceae</taxon>
        <taxon>Paenibacillus</taxon>
    </lineage>
</organism>
<dbReference type="InterPro" id="IPR055170">
    <property type="entry name" value="GFO_IDH_MocA-like_dom"/>
</dbReference>
<dbReference type="InterPro" id="IPR000683">
    <property type="entry name" value="Gfo/Idh/MocA-like_OxRdtase_N"/>
</dbReference>
<dbReference type="EC" id="1.-.-.-" evidence="4"/>
<dbReference type="GO" id="GO:0016491">
    <property type="term" value="F:oxidoreductase activity"/>
    <property type="evidence" value="ECO:0007669"/>
    <property type="project" value="UniProtKB-KW"/>
</dbReference>
<dbReference type="PANTHER" id="PTHR43818">
    <property type="entry name" value="BCDNA.GH03377"/>
    <property type="match status" value="1"/>
</dbReference>
<protein>
    <submittedName>
        <fullName evidence="4">Inositol 2-dehydrogenase</fullName>
        <ecNumber evidence="4">1.-.-.-</ecNumber>
    </submittedName>
</protein>
<evidence type="ECO:0000259" key="3">
    <source>
        <dbReference type="Pfam" id="PF22725"/>
    </source>
</evidence>